<keyword evidence="3" id="KW-1185">Reference proteome</keyword>
<evidence type="ECO:0000256" key="1">
    <source>
        <dbReference type="SAM" id="MobiDB-lite"/>
    </source>
</evidence>
<dbReference type="Proteomes" id="UP000076842">
    <property type="component" value="Unassembled WGS sequence"/>
</dbReference>
<gene>
    <name evidence="2" type="ORF">CALCODRAFT_509640</name>
</gene>
<evidence type="ECO:0000313" key="2">
    <source>
        <dbReference type="EMBL" id="KZT56158.1"/>
    </source>
</evidence>
<feature type="region of interest" description="Disordered" evidence="1">
    <location>
        <begin position="1"/>
        <end position="22"/>
    </location>
</feature>
<sequence length="166" mass="17878">MCSALKRKNCEEELERPAKSAKLDLATPLLSGSLPHFTQEPELRDVDMDVDVLVPSSLENSPSAASSSILPSYPNLQIYTPLNPLDSSTSLDTPSAQSPFFETTSINPPDQYTYSPEAQLLKPLVSPTSTCGCERIPKLQMSCAKPNGNRSLWSFCDGCGAIGIVA</sequence>
<dbReference type="OrthoDB" id="2574468at2759"/>
<dbReference type="EMBL" id="KV423982">
    <property type="protein sequence ID" value="KZT56158.1"/>
    <property type="molecule type" value="Genomic_DNA"/>
</dbReference>
<proteinExistence type="predicted"/>
<name>A0A165F4B8_9BASI</name>
<organism evidence="2 3">
    <name type="scientific">Calocera cornea HHB12733</name>
    <dbReference type="NCBI Taxonomy" id="1353952"/>
    <lineage>
        <taxon>Eukaryota</taxon>
        <taxon>Fungi</taxon>
        <taxon>Dikarya</taxon>
        <taxon>Basidiomycota</taxon>
        <taxon>Agaricomycotina</taxon>
        <taxon>Dacrymycetes</taxon>
        <taxon>Dacrymycetales</taxon>
        <taxon>Dacrymycetaceae</taxon>
        <taxon>Calocera</taxon>
    </lineage>
</organism>
<reference evidence="2 3" key="1">
    <citation type="journal article" date="2016" name="Mol. Biol. Evol.">
        <title>Comparative Genomics of Early-Diverging Mushroom-Forming Fungi Provides Insights into the Origins of Lignocellulose Decay Capabilities.</title>
        <authorList>
            <person name="Nagy L.G."/>
            <person name="Riley R."/>
            <person name="Tritt A."/>
            <person name="Adam C."/>
            <person name="Daum C."/>
            <person name="Floudas D."/>
            <person name="Sun H."/>
            <person name="Yadav J.S."/>
            <person name="Pangilinan J."/>
            <person name="Larsson K.H."/>
            <person name="Matsuura K."/>
            <person name="Barry K."/>
            <person name="Labutti K."/>
            <person name="Kuo R."/>
            <person name="Ohm R.A."/>
            <person name="Bhattacharya S.S."/>
            <person name="Shirouzu T."/>
            <person name="Yoshinaga Y."/>
            <person name="Martin F.M."/>
            <person name="Grigoriev I.V."/>
            <person name="Hibbett D.S."/>
        </authorList>
    </citation>
    <scope>NUCLEOTIDE SEQUENCE [LARGE SCALE GENOMIC DNA]</scope>
    <source>
        <strain evidence="2 3">HHB12733</strain>
    </source>
</reference>
<dbReference type="AlphaFoldDB" id="A0A165F4B8"/>
<protein>
    <submittedName>
        <fullName evidence="2">Uncharacterized protein</fullName>
    </submittedName>
</protein>
<accession>A0A165F4B8</accession>
<feature type="compositionally biased region" description="Basic and acidic residues" evidence="1">
    <location>
        <begin position="8"/>
        <end position="22"/>
    </location>
</feature>
<evidence type="ECO:0000313" key="3">
    <source>
        <dbReference type="Proteomes" id="UP000076842"/>
    </source>
</evidence>
<dbReference type="InParanoid" id="A0A165F4B8"/>